<evidence type="ECO:0000256" key="1">
    <source>
        <dbReference type="SAM" id="Phobius"/>
    </source>
</evidence>
<feature type="domain" description="SGNH hydrolase-type esterase" evidence="2">
    <location>
        <begin position="67"/>
        <end position="244"/>
    </location>
</feature>
<keyword evidence="1" id="KW-0812">Transmembrane</keyword>
<dbReference type="EMBL" id="RCHT01000001">
    <property type="protein sequence ID" value="RLL14707.1"/>
    <property type="molecule type" value="Genomic_DNA"/>
</dbReference>
<dbReference type="CDD" id="cd00229">
    <property type="entry name" value="SGNH_hydrolase"/>
    <property type="match status" value="1"/>
</dbReference>
<feature type="transmembrane region" description="Helical" evidence="1">
    <location>
        <begin position="16"/>
        <end position="36"/>
    </location>
</feature>
<evidence type="ECO:0000313" key="3">
    <source>
        <dbReference type="EMBL" id="RLL14707.1"/>
    </source>
</evidence>
<reference evidence="3 4" key="1">
    <citation type="submission" date="2018-10" db="EMBL/GenBank/DDBJ databases">
        <title>Anaerotruncus faecis sp. nov., isolated from human feces.</title>
        <authorList>
            <person name="Wang Y.-J."/>
        </authorList>
    </citation>
    <scope>NUCLEOTIDE SEQUENCE [LARGE SCALE GENOMIC DNA]</scope>
    <source>
        <strain evidence="3 4">22A2-44</strain>
    </source>
</reference>
<dbReference type="Pfam" id="PF13472">
    <property type="entry name" value="Lipase_GDSL_2"/>
    <property type="match status" value="1"/>
</dbReference>
<dbReference type="Proteomes" id="UP000276301">
    <property type="component" value="Unassembled WGS sequence"/>
</dbReference>
<dbReference type="InterPro" id="IPR013830">
    <property type="entry name" value="SGNH_hydro"/>
</dbReference>
<accession>A0A498CQA3</accession>
<evidence type="ECO:0000259" key="2">
    <source>
        <dbReference type="Pfam" id="PF13472"/>
    </source>
</evidence>
<keyword evidence="4" id="KW-1185">Reference proteome</keyword>
<name>A0A498CQA3_9FIRM</name>
<keyword evidence="1" id="KW-0472">Membrane</keyword>
<dbReference type="AlphaFoldDB" id="A0A498CQA3"/>
<keyword evidence="1" id="KW-1133">Transmembrane helix</keyword>
<dbReference type="InterPro" id="IPR036514">
    <property type="entry name" value="SGNH_hydro_sf"/>
</dbReference>
<proteinExistence type="predicted"/>
<comment type="caution">
    <text evidence="3">The sequence shown here is derived from an EMBL/GenBank/DDBJ whole genome shotgun (WGS) entry which is preliminary data.</text>
</comment>
<organism evidence="3 4">
    <name type="scientific">Anaerotruncus massiliensis</name>
    <name type="common">ex Liu et al. 2021</name>
    <dbReference type="NCBI Taxonomy" id="2321404"/>
    <lineage>
        <taxon>Bacteria</taxon>
        <taxon>Bacillati</taxon>
        <taxon>Bacillota</taxon>
        <taxon>Clostridia</taxon>
        <taxon>Eubacteriales</taxon>
        <taxon>Oscillospiraceae</taxon>
        <taxon>Anaerotruncus</taxon>
    </lineage>
</organism>
<protein>
    <submittedName>
        <fullName evidence="3">SGNH/GDSL hydrolase family protein</fullName>
    </submittedName>
</protein>
<gene>
    <name evidence="3" type="ORF">D4A47_01625</name>
</gene>
<keyword evidence="3" id="KW-0378">Hydrolase</keyword>
<dbReference type="SUPFAM" id="SSF52266">
    <property type="entry name" value="SGNH hydrolase"/>
    <property type="match status" value="1"/>
</dbReference>
<dbReference type="GO" id="GO:0016787">
    <property type="term" value="F:hydrolase activity"/>
    <property type="evidence" value="ECO:0007669"/>
    <property type="project" value="UniProtKB-KW"/>
</dbReference>
<dbReference type="Gene3D" id="3.40.50.1110">
    <property type="entry name" value="SGNH hydrolase"/>
    <property type="match status" value="1"/>
</dbReference>
<evidence type="ECO:0000313" key="4">
    <source>
        <dbReference type="Proteomes" id="UP000276301"/>
    </source>
</evidence>
<sequence>MQSILDRKIGDGKMKLLVGILILGLVIGAVVWIRLAGPFRAGNHRRYSLGGVKRGAPNALTGRTVLCLGSSVTRGLAAGNVSFADYIARRSGCNFIKEAVSASTLAGRGRRSYIARLERHPAVNRGIDCFLCQLSTNDATFKSDPGDVSDSFDIASFDTGTTVGAMEYIIAFAKKTWDCPVVFFTGTKYDNPRYHRLVNLLLELRDKWGIEVIDLWHNREMNRVSPDDYKFYMNDGVHPTKAGYLEWWTPVIEENLCRILEEWNERKGLCEPTPGL</sequence>